<protein>
    <submittedName>
        <fullName evidence="2">DUF362 domain-containing protein</fullName>
    </submittedName>
</protein>
<proteinExistence type="predicted"/>
<reference evidence="2" key="1">
    <citation type="submission" date="2017-02" db="UniProtKB">
        <authorList>
            <consortium name="WormBaseParasite"/>
        </authorList>
    </citation>
    <scope>IDENTIFICATION</scope>
</reference>
<keyword evidence="1" id="KW-1185">Reference proteome</keyword>
<dbReference type="Proteomes" id="UP000046392">
    <property type="component" value="Unplaced"/>
</dbReference>
<dbReference type="AlphaFoldDB" id="A0A0N5BDG0"/>
<organism evidence="1 2">
    <name type="scientific">Strongyloides papillosus</name>
    <name type="common">Intestinal threadworm</name>
    <dbReference type="NCBI Taxonomy" id="174720"/>
    <lineage>
        <taxon>Eukaryota</taxon>
        <taxon>Metazoa</taxon>
        <taxon>Ecdysozoa</taxon>
        <taxon>Nematoda</taxon>
        <taxon>Chromadorea</taxon>
        <taxon>Rhabditida</taxon>
        <taxon>Tylenchina</taxon>
        <taxon>Panagrolaimomorpha</taxon>
        <taxon>Strongyloidoidea</taxon>
        <taxon>Strongyloididae</taxon>
        <taxon>Strongyloides</taxon>
    </lineage>
</organism>
<evidence type="ECO:0000313" key="1">
    <source>
        <dbReference type="Proteomes" id="UP000046392"/>
    </source>
</evidence>
<name>A0A0N5BDG0_STREA</name>
<evidence type="ECO:0000313" key="2">
    <source>
        <dbReference type="WBParaSite" id="SPAL_0000404600.1"/>
    </source>
</evidence>
<dbReference type="WBParaSite" id="SPAL_0000404600.1">
    <property type="protein sequence ID" value="SPAL_0000404600.1"/>
    <property type="gene ID" value="SPAL_0000404600"/>
</dbReference>
<sequence length="75" mass="8135">MEERFGESVVAVDDKIDVFSRHPLVPNDSRLVTLPVLNIGLLSSNVLLADVLKVPLAIDGNLLSDCLYTDPDVTS</sequence>
<accession>A0A0N5BDG0</accession>